<sequence>MKYFNTIKVYHRCGGCGKKRQFVNTGKFRINANGKNVDIWLIYQCVKCKHSWNLVIYKRKKASSISMEEYQLFLENDEELAYRYGNDMAFLKRNNAEFK</sequence>
<dbReference type="RefSeq" id="WP_158741454.1">
    <property type="nucleotide sequence ID" value="NZ_JAFBEP010000014.1"/>
</dbReference>
<dbReference type="OrthoDB" id="9810886at2"/>
<name>A0A7C8HDG6_9FIRM</name>
<dbReference type="EMBL" id="WSLF01000014">
    <property type="protein sequence ID" value="KAE9630696.1"/>
    <property type="molecule type" value="Genomic_DNA"/>
</dbReference>
<accession>A0A7C8HDG6</accession>
<comment type="caution">
    <text evidence="1">The sequence shown here is derived from an EMBL/GenBank/DDBJ whole genome shotgun (WGS) entry which is preliminary data.</text>
</comment>
<dbReference type="Proteomes" id="UP000483018">
    <property type="component" value="Unassembled WGS sequence"/>
</dbReference>
<evidence type="ECO:0000313" key="1">
    <source>
        <dbReference type="EMBL" id="KAE9630696.1"/>
    </source>
</evidence>
<protein>
    <submittedName>
        <fullName evidence="1">DUF1062 domain-containing protein</fullName>
    </submittedName>
</protein>
<reference evidence="1 2" key="1">
    <citation type="submission" date="2019-12" db="EMBL/GenBank/DDBJ databases">
        <title>Defluviitalea raffinosedens, isolated from a biogas fermenter, genome sequencing and characterization.</title>
        <authorList>
            <person name="Rettenmaier R."/>
            <person name="Schneider M."/>
            <person name="Neuhaus K."/>
            <person name="Liebl W."/>
            <person name="Zverlov V."/>
        </authorList>
    </citation>
    <scope>NUCLEOTIDE SEQUENCE [LARGE SCALE GENOMIC DNA]</scope>
    <source>
        <strain evidence="1 2">249c-K6</strain>
    </source>
</reference>
<proteinExistence type="predicted"/>
<organism evidence="1 2">
    <name type="scientific">Defluviitalea raffinosedens</name>
    <dbReference type="NCBI Taxonomy" id="1450156"/>
    <lineage>
        <taxon>Bacteria</taxon>
        <taxon>Bacillati</taxon>
        <taxon>Bacillota</taxon>
        <taxon>Clostridia</taxon>
        <taxon>Lachnospirales</taxon>
        <taxon>Defluviitaleaceae</taxon>
        <taxon>Defluviitalea</taxon>
    </lineage>
</organism>
<evidence type="ECO:0000313" key="2">
    <source>
        <dbReference type="Proteomes" id="UP000483018"/>
    </source>
</evidence>
<gene>
    <name evidence="1" type="ORF">GND95_12340</name>
</gene>
<dbReference type="InterPro" id="IPR009412">
    <property type="entry name" value="DUF1062"/>
</dbReference>
<dbReference type="Pfam" id="PF06353">
    <property type="entry name" value="DUF1062"/>
    <property type="match status" value="1"/>
</dbReference>
<keyword evidence="2" id="KW-1185">Reference proteome</keyword>
<dbReference type="AlphaFoldDB" id="A0A7C8HDG6"/>